<dbReference type="AlphaFoldDB" id="A0A9N7U2L6"/>
<evidence type="ECO:0000256" key="1">
    <source>
        <dbReference type="SAM" id="MobiDB-lite"/>
    </source>
</evidence>
<name>A0A9N7U2L6_PLEPL</name>
<sequence>MRPGPDPTDWHGLVRGKEKKGGREGGKERREGGEEQSEEARSGRQIRCHMWPSSSRHQSQHVAPAHDFICWLQWFPVLQWGKPTQTSPLLGGGGGGVDERLVNVIHAGINRQAWLPGRQEGRRIAAVITQSPELRATNLVTV</sequence>
<evidence type="ECO:0000313" key="3">
    <source>
        <dbReference type="Proteomes" id="UP001153269"/>
    </source>
</evidence>
<comment type="caution">
    <text evidence="2">The sequence shown here is derived from an EMBL/GenBank/DDBJ whole genome shotgun (WGS) entry which is preliminary data.</text>
</comment>
<proteinExistence type="predicted"/>
<dbReference type="EMBL" id="CADEAL010000568">
    <property type="protein sequence ID" value="CAB1422188.1"/>
    <property type="molecule type" value="Genomic_DNA"/>
</dbReference>
<accession>A0A9N7U2L6</accession>
<gene>
    <name evidence="2" type="ORF">PLEPLA_LOCUS10077</name>
</gene>
<feature type="region of interest" description="Disordered" evidence="1">
    <location>
        <begin position="1"/>
        <end position="45"/>
    </location>
</feature>
<evidence type="ECO:0000313" key="2">
    <source>
        <dbReference type="EMBL" id="CAB1422188.1"/>
    </source>
</evidence>
<dbReference type="Proteomes" id="UP001153269">
    <property type="component" value="Unassembled WGS sequence"/>
</dbReference>
<organism evidence="2 3">
    <name type="scientific">Pleuronectes platessa</name>
    <name type="common">European plaice</name>
    <dbReference type="NCBI Taxonomy" id="8262"/>
    <lineage>
        <taxon>Eukaryota</taxon>
        <taxon>Metazoa</taxon>
        <taxon>Chordata</taxon>
        <taxon>Craniata</taxon>
        <taxon>Vertebrata</taxon>
        <taxon>Euteleostomi</taxon>
        <taxon>Actinopterygii</taxon>
        <taxon>Neopterygii</taxon>
        <taxon>Teleostei</taxon>
        <taxon>Neoteleostei</taxon>
        <taxon>Acanthomorphata</taxon>
        <taxon>Carangaria</taxon>
        <taxon>Pleuronectiformes</taxon>
        <taxon>Pleuronectoidei</taxon>
        <taxon>Pleuronectidae</taxon>
        <taxon>Pleuronectes</taxon>
    </lineage>
</organism>
<keyword evidence="3" id="KW-1185">Reference proteome</keyword>
<reference evidence="2" key="1">
    <citation type="submission" date="2020-03" db="EMBL/GenBank/DDBJ databases">
        <authorList>
            <person name="Weist P."/>
        </authorList>
    </citation>
    <scope>NUCLEOTIDE SEQUENCE</scope>
</reference>
<protein>
    <submittedName>
        <fullName evidence="2">Uncharacterized protein</fullName>
    </submittedName>
</protein>
<feature type="compositionally biased region" description="Basic and acidic residues" evidence="1">
    <location>
        <begin position="15"/>
        <end position="42"/>
    </location>
</feature>